<dbReference type="InterPro" id="IPR001296">
    <property type="entry name" value="Glyco_trans_1"/>
</dbReference>
<proteinExistence type="predicted"/>
<evidence type="ECO:0000259" key="1">
    <source>
        <dbReference type="Pfam" id="PF00534"/>
    </source>
</evidence>
<keyword evidence="3" id="KW-1185">Reference proteome</keyword>
<accession>A0ABV7GKZ1</accession>
<evidence type="ECO:0000313" key="3">
    <source>
        <dbReference type="Proteomes" id="UP001595621"/>
    </source>
</evidence>
<protein>
    <submittedName>
        <fullName evidence="2">Glycosyltransferase</fullName>
        <ecNumber evidence="2">2.4.-.-</ecNumber>
    </submittedName>
</protein>
<dbReference type="Gene3D" id="3.40.50.2000">
    <property type="entry name" value="Glycogen Phosphorylase B"/>
    <property type="match status" value="1"/>
</dbReference>
<reference evidence="3" key="1">
    <citation type="journal article" date="2019" name="Int. J. Syst. Evol. Microbiol.">
        <title>The Global Catalogue of Microorganisms (GCM) 10K type strain sequencing project: providing services to taxonomists for standard genome sequencing and annotation.</title>
        <authorList>
            <consortium name="The Broad Institute Genomics Platform"/>
            <consortium name="The Broad Institute Genome Sequencing Center for Infectious Disease"/>
            <person name="Wu L."/>
            <person name="Ma J."/>
        </authorList>
    </citation>
    <scope>NUCLEOTIDE SEQUENCE [LARGE SCALE GENOMIC DNA]</scope>
    <source>
        <strain evidence="3">KCTC 52277</strain>
    </source>
</reference>
<gene>
    <name evidence="2" type="ORF">ACFOE0_22265</name>
</gene>
<name>A0ABV7GKZ1_9GAMM</name>
<dbReference type="Pfam" id="PF00534">
    <property type="entry name" value="Glycos_transf_1"/>
    <property type="match status" value="1"/>
</dbReference>
<organism evidence="2 3">
    <name type="scientific">Shewanella submarina</name>
    <dbReference type="NCBI Taxonomy" id="2016376"/>
    <lineage>
        <taxon>Bacteria</taxon>
        <taxon>Pseudomonadati</taxon>
        <taxon>Pseudomonadota</taxon>
        <taxon>Gammaproteobacteria</taxon>
        <taxon>Alteromonadales</taxon>
        <taxon>Shewanellaceae</taxon>
        <taxon>Shewanella</taxon>
    </lineage>
</organism>
<dbReference type="GO" id="GO:0016757">
    <property type="term" value="F:glycosyltransferase activity"/>
    <property type="evidence" value="ECO:0007669"/>
    <property type="project" value="UniProtKB-KW"/>
</dbReference>
<sequence>MSILNKLKIKVKKSTLLLNIYESIFQRDLINIFSSVYDKKVLFSYSTYHFRKGNYVKHSNYSESLVIAEVFHSLGYKVDVVNNNRFTKVDLSSYDVIFGEGLPLYQALQSETNALKIYYGTGSHPFHCSQQSISRLIDFYRQKAFLATGSLRTNDYRWGVAASLADAVICIGNDVTRSTFKEQGASSVYSLDPSFHAREDALTIGQSKDFDTCRRSALWFGSYGLLHKGLDLAVEAFRENPSWTLHICGYTEAEKELLDAISLPENVVVHGFVNVFSEEFKALCLDCGFVLLPSCSEGLATAVITCVANGAMLPIVTKECGFDIGDNGFKIELSKLSITQVLHEVDKLESELLKSRALAIQADSLERYSLDNYKTSLINSIRDILDEC</sequence>
<evidence type="ECO:0000313" key="2">
    <source>
        <dbReference type="EMBL" id="MFC3140885.1"/>
    </source>
</evidence>
<comment type="caution">
    <text evidence="2">The sequence shown here is derived from an EMBL/GenBank/DDBJ whole genome shotgun (WGS) entry which is preliminary data.</text>
</comment>
<dbReference type="EMBL" id="JBHRTD010000018">
    <property type="protein sequence ID" value="MFC3140885.1"/>
    <property type="molecule type" value="Genomic_DNA"/>
</dbReference>
<keyword evidence="2" id="KW-0808">Transferase</keyword>
<keyword evidence="2" id="KW-0328">Glycosyltransferase</keyword>
<dbReference type="RefSeq" id="WP_248934715.1">
    <property type="nucleotide sequence ID" value="NZ_JAKILF010000001.1"/>
</dbReference>
<feature type="domain" description="Glycosyl transferase family 1" evidence="1">
    <location>
        <begin position="227"/>
        <end position="320"/>
    </location>
</feature>
<dbReference type="EC" id="2.4.-.-" evidence="2"/>
<dbReference type="SUPFAM" id="SSF53756">
    <property type="entry name" value="UDP-Glycosyltransferase/glycogen phosphorylase"/>
    <property type="match status" value="1"/>
</dbReference>
<dbReference type="Proteomes" id="UP001595621">
    <property type="component" value="Unassembled WGS sequence"/>
</dbReference>